<feature type="disulfide bond" evidence="14">
    <location>
        <begin position="209"/>
        <end position="224"/>
    </location>
</feature>
<organism evidence="17 18">
    <name type="scientific">Clarias magur</name>
    <name type="common">Asian catfish</name>
    <name type="synonym">Macropteronotus magur</name>
    <dbReference type="NCBI Taxonomy" id="1594786"/>
    <lineage>
        <taxon>Eukaryota</taxon>
        <taxon>Metazoa</taxon>
        <taxon>Chordata</taxon>
        <taxon>Craniata</taxon>
        <taxon>Vertebrata</taxon>
        <taxon>Euteleostomi</taxon>
        <taxon>Actinopterygii</taxon>
        <taxon>Neopterygii</taxon>
        <taxon>Teleostei</taxon>
        <taxon>Ostariophysi</taxon>
        <taxon>Siluriformes</taxon>
        <taxon>Clariidae</taxon>
        <taxon>Clarias</taxon>
    </lineage>
</organism>
<feature type="active site" description="Proton donor" evidence="13">
    <location>
        <position position="133"/>
    </location>
</feature>
<dbReference type="FunFam" id="3.20.20.70:FF:000065">
    <property type="entry name" value="Hyaluronidase"/>
    <property type="match status" value="1"/>
</dbReference>
<evidence type="ECO:0000256" key="12">
    <source>
        <dbReference type="ARBA" id="ARBA00023295"/>
    </source>
</evidence>
<dbReference type="EMBL" id="QNUK01000282">
    <property type="protein sequence ID" value="KAF5896283.1"/>
    <property type="molecule type" value="Genomic_DNA"/>
</dbReference>
<evidence type="ECO:0000256" key="1">
    <source>
        <dbReference type="ARBA" id="ARBA00000251"/>
    </source>
</evidence>
<dbReference type="OrthoDB" id="5796153at2759"/>
<feature type="chain" id="PRO_5035191791" description="Hyaluronidase" evidence="16">
    <location>
        <begin position="24"/>
        <end position="347"/>
    </location>
</feature>
<proteinExistence type="inferred from homology"/>
<accession>A0A8J4X7G9</accession>
<sequence>MDTTAHWTCFTFICIFLTCPIMGRPLGSLSKFPFFTVWNAPTEKCETQFGVDLDLSVFDIVHNTNQSFIGNNITIFYEDKLGFYPRYTNKNVSVHGGVPQNASLLDHLLQAYADIQKRIPDKNFSGLAVVDWESWRPLWLRNWDKMEIYKQGSRALVRAKHPDWKPEEIEAQAKKDFEGAARAFMEQTIKLGRYERQGGLWGFYGLPCCYNYQYKTNKTYTGKCPPAEMSRNDNLSWLWNVSTALYPDIYMDLSLRGRERDIILYAKHRIMEGMRVKEQAFPKQPIVIPYARIVYTYSLTFLSQKDLIHTIGESVALGAAGIVLWGDGLYSTNKHKPASQKLLIYLH</sequence>
<dbReference type="GO" id="GO:0005764">
    <property type="term" value="C:lysosome"/>
    <property type="evidence" value="ECO:0007669"/>
    <property type="project" value="UniProtKB-SubCell"/>
</dbReference>
<evidence type="ECO:0000256" key="14">
    <source>
        <dbReference type="PIRSR" id="PIRSR038193-3"/>
    </source>
</evidence>
<evidence type="ECO:0000256" key="3">
    <source>
        <dbReference type="ARBA" id="ARBA00004613"/>
    </source>
</evidence>
<dbReference type="GO" id="GO:0004415">
    <property type="term" value="F:hyalurononglucosaminidase activity"/>
    <property type="evidence" value="ECO:0007669"/>
    <property type="project" value="UniProtKB-UniRule"/>
</dbReference>
<dbReference type="PRINTS" id="PR00846">
    <property type="entry name" value="GLHYDRLASE56"/>
</dbReference>
<feature type="signal peptide" evidence="16">
    <location>
        <begin position="1"/>
        <end position="23"/>
    </location>
</feature>
<dbReference type="PANTHER" id="PTHR11769">
    <property type="entry name" value="HYALURONIDASE"/>
    <property type="match status" value="1"/>
</dbReference>
<comment type="caution">
    <text evidence="17">The sequence shown here is derived from an EMBL/GenBank/DDBJ whole genome shotgun (WGS) entry which is preliminary data.</text>
</comment>
<reference evidence="17" key="1">
    <citation type="submission" date="2020-07" db="EMBL/GenBank/DDBJ databases">
        <title>Clarias magur genome sequencing, assembly and annotation.</title>
        <authorList>
            <person name="Kushwaha B."/>
            <person name="Kumar R."/>
            <person name="Das P."/>
            <person name="Joshi C.G."/>
            <person name="Kumar D."/>
            <person name="Nagpure N.S."/>
            <person name="Pandey M."/>
            <person name="Agarwal S."/>
            <person name="Srivastava S."/>
            <person name="Singh M."/>
            <person name="Sahoo L."/>
            <person name="Jayasankar P."/>
            <person name="Meher P.K."/>
            <person name="Koringa P.G."/>
            <person name="Iquebal M.A."/>
            <person name="Das S.P."/>
            <person name="Bit A."/>
            <person name="Patnaik S."/>
            <person name="Patel N."/>
            <person name="Shah T.M."/>
            <person name="Hinsu A."/>
            <person name="Jena J.K."/>
        </authorList>
    </citation>
    <scope>NUCLEOTIDE SEQUENCE</scope>
    <source>
        <strain evidence="17">CIFAMagur01</strain>
        <tissue evidence="17">Testis</tissue>
    </source>
</reference>
<keyword evidence="10" id="KW-0325">Glycoprotein</keyword>
<keyword evidence="5" id="KW-0964">Secreted</keyword>
<evidence type="ECO:0000256" key="2">
    <source>
        <dbReference type="ARBA" id="ARBA00004371"/>
    </source>
</evidence>
<keyword evidence="12 15" id="KW-0326">Glycosidase</keyword>
<dbReference type="GO" id="GO:0005975">
    <property type="term" value="P:carbohydrate metabolic process"/>
    <property type="evidence" value="ECO:0007669"/>
    <property type="project" value="InterPro"/>
</dbReference>
<evidence type="ECO:0000256" key="8">
    <source>
        <dbReference type="ARBA" id="ARBA00022801"/>
    </source>
</evidence>
<keyword evidence="8 15" id="KW-0378">Hydrolase</keyword>
<dbReference type="GO" id="GO:0031410">
    <property type="term" value="C:cytoplasmic vesicle"/>
    <property type="evidence" value="ECO:0007669"/>
    <property type="project" value="TreeGrafter"/>
</dbReference>
<evidence type="ECO:0000256" key="9">
    <source>
        <dbReference type="ARBA" id="ARBA00023157"/>
    </source>
</evidence>
<evidence type="ECO:0000256" key="4">
    <source>
        <dbReference type="ARBA" id="ARBA00008871"/>
    </source>
</evidence>
<protein>
    <recommendedName>
        <fullName evidence="15">Hyaluronidase</fullName>
        <ecNumber evidence="15">3.2.1.35</ecNumber>
    </recommendedName>
</protein>
<evidence type="ECO:0000256" key="15">
    <source>
        <dbReference type="RuleBase" id="RU610713"/>
    </source>
</evidence>
<dbReference type="InterPro" id="IPR017853">
    <property type="entry name" value="GH"/>
</dbReference>
<dbReference type="Pfam" id="PF01630">
    <property type="entry name" value="Glyco_hydro_56"/>
    <property type="match status" value="1"/>
</dbReference>
<comment type="similarity">
    <text evidence="4 15">Belongs to the glycosyl hydrolase 56 family.</text>
</comment>
<keyword evidence="7 16" id="KW-0732">Signal</keyword>
<dbReference type="InterPro" id="IPR018155">
    <property type="entry name" value="Hyaluronidase"/>
</dbReference>
<evidence type="ECO:0000256" key="5">
    <source>
        <dbReference type="ARBA" id="ARBA00022525"/>
    </source>
</evidence>
<evidence type="ECO:0000313" key="18">
    <source>
        <dbReference type="Proteomes" id="UP000727407"/>
    </source>
</evidence>
<evidence type="ECO:0000256" key="16">
    <source>
        <dbReference type="SAM" id="SignalP"/>
    </source>
</evidence>
<dbReference type="GO" id="GO:0005576">
    <property type="term" value="C:extracellular region"/>
    <property type="evidence" value="ECO:0007669"/>
    <property type="project" value="UniProtKB-SubCell"/>
</dbReference>
<dbReference type="PIRSF" id="PIRSF038193">
    <property type="entry name" value="Hyaluronidase"/>
    <property type="match status" value="1"/>
</dbReference>
<keyword evidence="18" id="KW-1185">Reference proteome</keyword>
<dbReference type="AlphaFoldDB" id="A0A8J4X7G9"/>
<evidence type="ECO:0000256" key="11">
    <source>
        <dbReference type="ARBA" id="ARBA00023228"/>
    </source>
</evidence>
<feature type="non-terminal residue" evidence="17">
    <location>
        <position position="1"/>
    </location>
</feature>
<evidence type="ECO:0000256" key="10">
    <source>
        <dbReference type="ARBA" id="ARBA00023180"/>
    </source>
</evidence>
<dbReference type="InterPro" id="IPR013785">
    <property type="entry name" value="Aldolase_TIM"/>
</dbReference>
<dbReference type="Proteomes" id="UP000727407">
    <property type="component" value="Unassembled WGS sequence"/>
</dbReference>
<evidence type="ECO:0000256" key="6">
    <source>
        <dbReference type="ARBA" id="ARBA00022536"/>
    </source>
</evidence>
<name>A0A8J4X7G9_CLAMG</name>
<dbReference type="PANTHER" id="PTHR11769:SF23">
    <property type="entry name" value="HYALURONIDASE-1"/>
    <property type="match status" value="1"/>
</dbReference>
<keyword evidence="11" id="KW-0458">Lysosome</keyword>
<keyword evidence="6" id="KW-0245">EGF-like domain</keyword>
<gene>
    <name evidence="17" type="primary">hyal1</name>
    <name evidence="17" type="ORF">DAT39_013983</name>
</gene>
<keyword evidence="9 14" id="KW-1015">Disulfide bond</keyword>
<dbReference type="SUPFAM" id="SSF51445">
    <property type="entry name" value="(Trans)glycosidases"/>
    <property type="match status" value="1"/>
</dbReference>
<dbReference type="EC" id="3.2.1.35" evidence="15"/>
<comment type="subcellular location">
    <subcellularLocation>
        <location evidence="2">Lysosome</location>
    </subcellularLocation>
    <subcellularLocation>
        <location evidence="3">Secreted</location>
    </subcellularLocation>
</comment>
<dbReference type="Gene3D" id="3.20.20.70">
    <property type="entry name" value="Aldolase class I"/>
    <property type="match status" value="1"/>
</dbReference>
<evidence type="ECO:0000256" key="13">
    <source>
        <dbReference type="PIRSR" id="PIRSR038193-1"/>
    </source>
</evidence>
<evidence type="ECO:0000256" key="7">
    <source>
        <dbReference type="ARBA" id="ARBA00022729"/>
    </source>
</evidence>
<evidence type="ECO:0000313" key="17">
    <source>
        <dbReference type="EMBL" id="KAF5896283.1"/>
    </source>
</evidence>
<comment type="catalytic activity">
    <reaction evidence="1 15">
        <text>Random hydrolysis of (1-&gt;4)-linkages between N-acetyl-beta-D-glucosamine and D-glucuronate residues in hyaluronate.</text>
        <dbReference type="EC" id="3.2.1.35"/>
    </reaction>
</comment>
<dbReference type="GO" id="GO:0030214">
    <property type="term" value="P:hyaluronan catabolic process"/>
    <property type="evidence" value="ECO:0007669"/>
    <property type="project" value="TreeGrafter"/>
</dbReference>